<dbReference type="GO" id="GO:0008233">
    <property type="term" value="F:peptidase activity"/>
    <property type="evidence" value="ECO:0007669"/>
    <property type="project" value="UniProtKB-KW"/>
</dbReference>
<organism evidence="3 4">
    <name type="scientific">Ammoniphilus resinae</name>
    <dbReference type="NCBI Taxonomy" id="861532"/>
    <lineage>
        <taxon>Bacteria</taxon>
        <taxon>Bacillati</taxon>
        <taxon>Bacillota</taxon>
        <taxon>Bacilli</taxon>
        <taxon>Bacillales</taxon>
        <taxon>Paenibacillaceae</taxon>
        <taxon>Aneurinibacillus group</taxon>
        <taxon>Ammoniphilus</taxon>
    </lineage>
</organism>
<name>A0ABS4GP16_9BACL</name>
<keyword evidence="1" id="KW-0472">Membrane</keyword>
<feature type="transmembrane region" description="Helical" evidence="1">
    <location>
        <begin position="72"/>
        <end position="94"/>
    </location>
</feature>
<feature type="domain" description="Membrane protein NfeD2 N-terminal transmembrane" evidence="2">
    <location>
        <begin position="3"/>
        <end position="103"/>
    </location>
</feature>
<keyword evidence="3" id="KW-0645">Protease</keyword>
<proteinExistence type="predicted"/>
<dbReference type="EMBL" id="JAGGKT010000004">
    <property type="protein sequence ID" value="MBP1932008.1"/>
    <property type="molecule type" value="Genomic_DNA"/>
</dbReference>
<keyword evidence="1" id="KW-1133">Transmembrane helix</keyword>
<evidence type="ECO:0000313" key="3">
    <source>
        <dbReference type="EMBL" id="MBP1932008.1"/>
    </source>
</evidence>
<dbReference type="Gene3D" id="2.40.50.140">
    <property type="entry name" value="Nucleic acid-binding proteins"/>
    <property type="match status" value="1"/>
</dbReference>
<evidence type="ECO:0000256" key="1">
    <source>
        <dbReference type="SAM" id="Phobius"/>
    </source>
</evidence>
<feature type="transmembrane region" description="Helical" evidence="1">
    <location>
        <begin position="47"/>
        <end position="65"/>
    </location>
</feature>
<keyword evidence="1" id="KW-0812">Transmembrane</keyword>
<dbReference type="Pfam" id="PF25842">
    <property type="entry name" value="NfeD_TM"/>
    <property type="match status" value="1"/>
</dbReference>
<dbReference type="Proteomes" id="UP001519343">
    <property type="component" value="Unassembled WGS sequence"/>
</dbReference>
<keyword evidence="4" id="KW-1185">Reference proteome</keyword>
<dbReference type="InterPro" id="IPR058653">
    <property type="entry name" value="NfeD2_TM"/>
</dbReference>
<dbReference type="RefSeq" id="WP_209810065.1">
    <property type="nucleotide sequence ID" value="NZ_JAGGKT010000004.1"/>
</dbReference>
<evidence type="ECO:0000259" key="2">
    <source>
        <dbReference type="Pfam" id="PF25842"/>
    </source>
</evidence>
<comment type="caution">
    <text evidence="3">The sequence shown here is derived from an EMBL/GenBank/DDBJ whole genome shotgun (WGS) entry which is preliminary data.</text>
</comment>
<gene>
    <name evidence="3" type="ORF">J2Z37_002009</name>
</gene>
<keyword evidence="3" id="KW-0378">Hydrolase</keyword>
<evidence type="ECO:0000313" key="4">
    <source>
        <dbReference type="Proteomes" id="UP001519343"/>
    </source>
</evidence>
<protein>
    <submittedName>
        <fullName evidence="3">Membrane protein implicated in regulation of membrane protease activity</fullName>
    </submittedName>
</protein>
<dbReference type="InterPro" id="IPR012340">
    <property type="entry name" value="NA-bd_OB-fold"/>
</dbReference>
<sequence length="176" mass="19634">MLEIYWGCLIVGVLFAIVSVVFGDFIGQFLDGMLDFLSLEGPDFFHPMVIIGGITAFGGIGILLTEYTFFSFWIILLLSFLIAIFLSILVYFFYVKPMQNAENSTSYSIQELSGKIGEVTIPIPREGYGEVVIKVGLSNTNQIAASFDREEINSGTRVVVVQVKEDTLFVSRFEKI</sequence>
<accession>A0ABS4GP16</accession>
<reference evidence="3 4" key="1">
    <citation type="submission" date="2021-03" db="EMBL/GenBank/DDBJ databases">
        <title>Genomic Encyclopedia of Type Strains, Phase IV (KMG-IV): sequencing the most valuable type-strain genomes for metagenomic binning, comparative biology and taxonomic classification.</title>
        <authorList>
            <person name="Goeker M."/>
        </authorList>
    </citation>
    <scope>NUCLEOTIDE SEQUENCE [LARGE SCALE GENOMIC DNA]</scope>
    <source>
        <strain evidence="3 4">DSM 24738</strain>
    </source>
</reference>
<dbReference type="GO" id="GO:0006508">
    <property type="term" value="P:proteolysis"/>
    <property type="evidence" value="ECO:0007669"/>
    <property type="project" value="UniProtKB-KW"/>
</dbReference>